<dbReference type="EMBL" id="AZMM01008373">
    <property type="protein sequence ID" value="ETJ37403.1"/>
    <property type="molecule type" value="Genomic_DNA"/>
</dbReference>
<protein>
    <submittedName>
        <fullName evidence="1">Uncharacterized protein</fullName>
    </submittedName>
</protein>
<comment type="caution">
    <text evidence="1">The sequence shown here is derived from an EMBL/GenBank/DDBJ whole genome shotgun (WGS) entry which is preliminary data.</text>
</comment>
<evidence type="ECO:0000313" key="1">
    <source>
        <dbReference type="EMBL" id="ETJ37403.1"/>
    </source>
</evidence>
<sequence>KKSHVFFLSPFATTLLAVASWHSVNAMYIAAKKMMK</sequence>
<name>W1Y4D2_9ZZZZ</name>
<feature type="non-terminal residue" evidence="1">
    <location>
        <position position="1"/>
    </location>
</feature>
<accession>W1Y4D2</accession>
<reference evidence="1" key="1">
    <citation type="submission" date="2013-12" db="EMBL/GenBank/DDBJ databases">
        <title>A Varibaculum cambriense genome reconstructed from a premature infant gut community with otherwise low bacterial novelty that shifts toward anaerobic metabolism during the third week of life.</title>
        <authorList>
            <person name="Brown C.T."/>
            <person name="Sharon I."/>
            <person name="Thomas B.C."/>
            <person name="Castelle C.J."/>
            <person name="Morowitz M.J."/>
            <person name="Banfield J.F."/>
        </authorList>
    </citation>
    <scope>NUCLEOTIDE SEQUENCE</scope>
</reference>
<proteinExistence type="predicted"/>
<gene>
    <name evidence="1" type="ORF">Q604_UNBC08373G0001</name>
</gene>
<organism evidence="1">
    <name type="scientific">human gut metagenome</name>
    <dbReference type="NCBI Taxonomy" id="408170"/>
    <lineage>
        <taxon>unclassified sequences</taxon>
        <taxon>metagenomes</taxon>
        <taxon>organismal metagenomes</taxon>
    </lineage>
</organism>
<dbReference type="AlphaFoldDB" id="W1Y4D2"/>